<organism evidence="2 3">
    <name type="scientific">Neofusicoccum ribis</name>
    <dbReference type="NCBI Taxonomy" id="45134"/>
    <lineage>
        <taxon>Eukaryota</taxon>
        <taxon>Fungi</taxon>
        <taxon>Dikarya</taxon>
        <taxon>Ascomycota</taxon>
        <taxon>Pezizomycotina</taxon>
        <taxon>Dothideomycetes</taxon>
        <taxon>Dothideomycetes incertae sedis</taxon>
        <taxon>Botryosphaeriales</taxon>
        <taxon>Botryosphaeriaceae</taxon>
        <taxon>Neofusicoccum</taxon>
    </lineage>
</organism>
<evidence type="ECO:0000256" key="1">
    <source>
        <dbReference type="SAM" id="MobiDB-lite"/>
    </source>
</evidence>
<gene>
    <name evidence="2" type="ORF">SLS56_001182</name>
</gene>
<feature type="compositionally biased region" description="Basic residues" evidence="1">
    <location>
        <begin position="49"/>
        <end position="61"/>
    </location>
</feature>
<feature type="compositionally biased region" description="Basic residues" evidence="1">
    <location>
        <begin position="159"/>
        <end position="170"/>
    </location>
</feature>
<name>A0ABR3TAR3_9PEZI</name>
<sequence>MASQQTFSTHDLRAGSVDYNRDHEQKAKWANGPAWGPGRPLGSNPRPFRINHRVAAAHRREKAKEVAHAARNRKQEILPIDQYTSGESTDEEPVEPSAAPEPDAEITYSFDADKGPSQGSQILGQALLQAIERFEDRKTHELVSEEYEVLDENGEPASPRRRCGGKGKKALKSEDEDWEHV</sequence>
<protein>
    <submittedName>
        <fullName evidence="2">Uncharacterized protein</fullName>
    </submittedName>
</protein>
<keyword evidence="3" id="KW-1185">Reference proteome</keyword>
<accession>A0ABR3TAR3</accession>
<comment type="caution">
    <text evidence="2">The sequence shown here is derived from an EMBL/GenBank/DDBJ whole genome shotgun (WGS) entry which is preliminary data.</text>
</comment>
<dbReference type="EMBL" id="JAJVDC020000006">
    <property type="protein sequence ID" value="KAL1636597.1"/>
    <property type="molecule type" value="Genomic_DNA"/>
</dbReference>
<feature type="compositionally biased region" description="Basic and acidic residues" evidence="1">
    <location>
        <begin position="62"/>
        <end position="76"/>
    </location>
</feature>
<feature type="region of interest" description="Disordered" evidence="1">
    <location>
        <begin position="147"/>
        <end position="181"/>
    </location>
</feature>
<proteinExistence type="predicted"/>
<evidence type="ECO:0000313" key="3">
    <source>
        <dbReference type="Proteomes" id="UP001521116"/>
    </source>
</evidence>
<feature type="region of interest" description="Disordered" evidence="1">
    <location>
        <begin position="28"/>
        <end position="119"/>
    </location>
</feature>
<reference evidence="2 3" key="1">
    <citation type="submission" date="2024-02" db="EMBL/GenBank/DDBJ databases">
        <title>De novo assembly and annotation of 12 fungi associated with fruit tree decline syndrome in Ontario, Canada.</title>
        <authorList>
            <person name="Sulman M."/>
            <person name="Ellouze W."/>
            <person name="Ilyukhin E."/>
        </authorList>
    </citation>
    <scope>NUCLEOTIDE SEQUENCE [LARGE SCALE GENOMIC DNA]</scope>
    <source>
        <strain evidence="2 3">M1-105</strain>
    </source>
</reference>
<dbReference type="Proteomes" id="UP001521116">
    <property type="component" value="Unassembled WGS sequence"/>
</dbReference>
<evidence type="ECO:0000313" key="2">
    <source>
        <dbReference type="EMBL" id="KAL1636597.1"/>
    </source>
</evidence>